<evidence type="ECO:0000313" key="1">
    <source>
        <dbReference type="EMBL" id="RTZ82047.1"/>
    </source>
</evidence>
<protein>
    <submittedName>
        <fullName evidence="1">Uncharacterized protein</fullName>
    </submittedName>
</protein>
<dbReference type="EMBL" id="QNZI01000292">
    <property type="protein sequence ID" value="RTZ82047.1"/>
    <property type="molecule type" value="Genomic_DNA"/>
</dbReference>
<evidence type="ECO:0000313" key="2">
    <source>
        <dbReference type="Proteomes" id="UP000287176"/>
    </source>
</evidence>
<name>A0A432GE30_9DELT</name>
<organism evidence="1 2">
    <name type="scientific">SAR324 cluster bacterium</name>
    <dbReference type="NCBI Taxonomy" id="2024889"/>
    <lineage>
        <taxon>Bacteria</taxon>
        <taxon>Deltaproteobacteria</taxon>
        <taxon>SAR324 cluster</taxon>
    </lineage>
</organism>
<gene>
    <name evidence="1" type="ORF">DSY94_11130</name>
</gene>
<reference evidence="1 2" key="1">
    <citation type="submission" date="2018-06" db="EMBL/GenBank/DDBJ databases">
        <title>Combined omics and stable isotope probing to characterize newly discovered Mariana Back-Arc vent microbial communities.</title>
        <authorList>
            <person name="Trembath-Reichert E."/>
            <person name="Huber J.A."/>
        </authorList>
    </citation>
    <scope>NUCLEOTIDE SEQUENCE [LARGE SCALE GENOMIC DNA]</scope>
    <source>
        <strain evidence="1">MAG 24</strain>
    </source>
</reference>
<proteinExistence type="predicted"/>
<dbReference type="Proteomes" id="UP000287176">
    <property type="component" value="Unassembled WGS sequence"/>
</dbReference>
<comment type="caution">
    <text evidence="1">The sequence shown here is derived from an EMBL/GenBank/DDBJ whole genome shotgun (WGS) entry which is preliminary data.</text>
</comment>
<sequence>MCLAFKNDLSELLIHIFVFIVEYLYFSTSPKSDLKIVKPVLTHDFYISILLIKSENSIKNKIQMRQNKILT</sequence>
<dbReference type="AlphaFoldDB" id="A0A432GE30"/>
<accession>A0A432GE30</accession>